<dbReference type="Proteomes" id="UP000294543">
    <property type="component" value="Unassembled WGS sequence"/>
</dbReference>
<evidence type="ECO:0000256" key="1">
    <source>
        <dbReference type="SAM" id="MobiDB-lite"/>
    </source>
</evidence>
<evidence type="ECO:0000313" key="3">
    <source>
        <dbReference type="Proteomes" id="UP000294543"/>
    </source>
</evidence>
<proteinExistence type="predicted"/>
<dbReference type="OrthoDB" id="3899306at2"/>
<accession>A0A4R4VGP7</accession>
<sequence length="516" mass="56509">MNGAGQPSLPAAPSSELADSAEPAPSRWRAPAAVVDANGIHLGGEVLPLPEPCTHAGHIAALVSRLRLGWGGDKRTYPDAGQLWLTAPFLTALGLPTELPKRIADEKTVLADALNRPFFTAAAADGWQFGAAARDHLGPWLRAWREQEGAALVFVPLVHASLSALLDDEPSPSALAQRLLRYAETVTIPFRVSAARTSQDLIKRMDVSRKLVLTEPVEPPPPAAFHLEGDLHWHRAPTEEEARCRYVHAYDTPAMYLPVAAHAKLGLGAAEYRESPQFDPKMPGYWLARVPAWDDRMLPDPWRTRDSPRTDGARWLTTPTLGLGLELFDLHPSEIEIAEAYVWPTSTTYLQKWGKTIDTARLSFLRQAQEGDSEAGLLVDSVKELYKAGVGLFRSKYIEGDLYYRPDWQHHIIAGARANLIRKMVKVVAATGRHPLAVDVDNVLYASDDPNPVTACPEPLEFGFELGRVKHGGSGYMTDFAPLLERRTPFGFGRLATDWDSGAGAPKDKVNDAAAS</sequence>
<evidence type="ECO:0000313" key="2">
    <source>
        <dbReference type="EMBL" id="TDD04788.1"/>
    </source>
</evidence>
<dbReference type="RefSeq" id="WP_132519730.1">
    <property type="nucleotide sequence ID" value="NZ_SMKP01000303.1"/>
</dbReference>
<dbReference type="AlphaFoldDB" id="A0A4R4VGP7"/>
<reference evidence="2 3" key="1">
    <citation type="submission" date="2019-03" db="EMBL/GenBank/DDBJ databases">
        <title>Draft genome sequences of novel Actinobacteria.</title>
        <authorList>
            <person name="Sahin N."/>
            <person name="Ay H."/>
            <person name="Saygin H."/>
        </authorList>
    </citation>
    <scope>NUCLEOTIDE SEQUENCE [LARGE SCALE GENOMIC DNA]</scope>
    <source>
        <strain evidence="2 3">KC712</strain>
    </source>
</reference>
<comment type="caution">
    <text evidence="2">The sequence shown here is derived from an EMBL/GenBank/DDBJ whole genome shotgun (WGS) entry which is preliminary data.</text>
</comment>
<protein>
    <submittedName>
        <fullName evidence="2">Uncharacterized protein</fullName>
    </submittedName>
</protein>
<dbReference type="EMBL" id="SMKP01000303">
    <property type="protein sequence ID" value="TDD04788.1"/>
    <property type="molecule type" value="Genomic_DNA"/>
</dbReference>
<keyword evidence="3" id="KW-1185">Reference proteome</keyword>
<name>A0A4R4VGP7_9ACTN</name>
<organism evidence="2 3">
    <name type="scientific">Nonomuraea diastatica</name>
    <dbReference type="NCBI Taxonomy" id="1848329"/>
    <lineage>
        <taxon>Bacteria</taxon>
        <taxon>Bacillati</taxon>
        <taxon>Actinomycetota</taxon>
        <taxon>Actinomycetes</taxon>
        <taxon>Streptosporangiales</taxon>
        <taxon>Streptosporangiaceae</taxon>
        <taxon>Nonomuraea</taxon>
    </lineage>
</organism>
<gene>
    <name evidence="2" type="ORF">E1294_49920</name>
</gene>
<feature type="region of interest" description="Disordered" evidence="1">
    <location>
        <begin position="1"/>
        <end position="25"/>
    </location>
</feature>